<dbReference type="SMART" id="SM00857">
    <property type="entry name" value="Resolvase"/>
    <property type="match status" value="1"/>
</dbReference>
<dbReference type="AlphaFoldDB" id="A0A412B156"/>
<dbReference type="SUPFAM" id="SSF53041">
    <property type="entry name" value="Resolvase-like"/>
    <property type="match status" value="1"/>
</dbReference>
<evidence type="ECO:0000259" key="1">
    <source>
        <dbReference type="PROSITE" id="PS51737"/>
    </source>
</evidence>
<reference evidence="2 3" key="1">
    <citation type="submission" date="2018-08" db="EMBL/GenBank/DDBJ databases">
        <title>A genome reference for cultivated species of the human gut microbiota.</title>
        <authorList>
            <person name="Zou Y."/>
            <person name="Xue W."/>
            <person name="Luo G."/>
        </authorList>
    </citation>
    <scope>NUCLEOTIDE SEQUENCE [LARGE SCALE GENOMIC DNA]</scope>
    <source>
        <strain evidence="2 3">AF28-26</strain>
    </source>
</reference>
<organism evidence="2 3">
    <name type="scientific">[Clostridium] leptum</name>
    <dbReference type="NCBI Taxonomy" id="1535"/>
    <lineage>
        <taxon>Bacteria</taxon>
        <taxon>Bacillati</taxon>
        <taxon>Bacillota</taxon>
        <taxon>Clostridia</taxon>
        <taxon>Eubacteriales</taxon>
        <taxon>Oscillospiraceae</taxon>
        <taxon>Oscillospiraceae incertae sedis</taxon>
    </lineage>
</organism>
<dbReference type="GO" id="GO:0000150">
    <property type="term" value="F:DNA strand exchange activity"/>
    <property type="evidence" value="ECO:0007669"/>
    <property type="project" value="InterPro"/>
</dbReference>
<dbReference type="InterPro" id="IPR038109">
    <property type="entry name" value="DNA_bind_recomb_sf"/>
</dbReference>
<dbReference type="GO" id="GO:0003677">
    <property type="term" value="F:DNA binding"/>
    <property type="evidence" value="ECO:0007669"/>
    <property type="project" value="InterPro"/>
</dbReference>
<dbReference type="PROSITE" id="PS51737">
    <property type="entry name" value="RECOMBINASE_DNA_BIND"/>
    <property type="match status" value="1"/>
</dbReference>
<dbReference type="InterPro" id="IPR006119">
    <property type="entry name" value="Resolv_N"/>
</dbReference>
<dbReference type="Proteomes" id="UP000284751">
    <property type="component" value="Unassembled WGS sequence"/>
</dbReference>
<dbReference type="Gene3D" id="3.40.50.1390">
    <property type="entry name" value="Resolvase, N-terminal catalytic domain"/>
    <property type="match status" value="1"/>
</dbReference>
<dbReference type="Pfam" id="PF00239">
    <property type="entry name" value="Resolvase"/>
    <property type="match status" value="1"/>
</dbReference>
<dbReference type="InterPro" id="IPR011109">
    <property type="entry name" value="DNA_bind_recombinase_dom"/>
</dbReference>
<comment type="caution">
    <text evidence="2">The sequence shown here is derived from an EMBL/GenBank/DDBJ whole genome shotgun (WGS) entry which is preliminary data.</text>
</comment>
<dbReference type="PANTHER" id="PTHR30461:SF23">
    <property type="entry name" value="DNA RECOMBINASE-RELATED"/>
    <property type="match status" value="1"/>
</dbReference>
<dbReference type="EMBL" id="QRTC01000001">
    <property type="protein sequence ID" value="RGQ44727.1"/>
    <property type="molecule type" value="Genomic_DNA"/>
</dbReference>
<dbReference type="PANTHER" id="PTHR30461">
    <property type="entry name" value="DNA-INVERTASE FROM LAMBDOID PROPHAGE"/>
    <property type="match status" value="1"/>
</dbReference>
<protein>
    <submittedName>
        <fullName evidence="2">Recombinase</fullName>
    </submittedName>
</protein>
<dbReference type="InterPro" id="IPR036162">
    <property type="entry name" value="Resolvase-like_N_sf"/>
</dbReference>
<name>A0A412B156_9FIRM</name>
<evidence type="ECO:0000313" key="2">
    <source>
        <dbReference type="EMBL" id="RGQ44727.1"/>
    </source>
</evidence>
<dbReference type="InterPro" id="IPR050639">
    <property type="entry name" value="SSR_resolvase"/>
</dbReference>
<dbReference type="InterPro" id="IPR025827">
    <property type="entry name" value="Zn_ribbon_recom_dom"/>
</dbReference>
<dbReference type="Pfam" id="PF07508">
    <property type="entry name" value="Recombinase"/>
    <property type="match status" value="1"/>
</dbReference>
<accession>A0A412B156</accession>
<dbReference type="Gene3D" id="3.90.1750.20">
    <property type="entry name" value="Putative Large Serine Recombinase, Chain B, Domain 2"/>
    <property type="match status" value="1"/>
</dbReference>
<evidence type="ECO:0000313" key="3">
    <source>
        <dbReference type="Proteomes" id="UP000284751"/>
    </source>
</evidence>
<gene>
    <name evidence="2" type="ORF">DWY99_00015</name>
</gene>
<proteinExistence type="predicted"/>
<feature type="domain" description="Recombinase" evidence="1">
    <location>
        <begin position="137"/>
        <end position="280"/>
    </location>
</feature>
<dbReference type="Pfam" id="PF13408">
    <property type="entry name" value="Zn_ribbon_recom"/>
    <property type="match status" value="1"/>
</dbReference>
<sequence length="390" mass="44610">MSQKQILQDYARREGYRNTQFFVDDGVPGTTFQREGFQQMQKMVEDGLIGTIIVKGLSRFGREQVEMGRLTQIVYPSLGVTFISIQENVNTAAKTGLETMPFHNIFNEWYAEQTSKKIRAVWKIKAEHGKRVSAAVPYGYKKLPEDREKWLIDEPTAEVVRKIFSLCLAGRGSSQIARDLEREKILTPTAYYTSVGRATHNPIPANPYLWVTEAVKHILENRQYTGCTVNFKSTTVSFKVHKKIYNPLEEQQIIPNMQEPIISEKLFDRVQKLRSHKRRNTKTGRASLFAGLLFCPDCGAKLHFCAAKSLKPNQEFYRCANYNSGCGTCDIHYIRNVVLEQIVAEAVGSLTDFIRCYEPIFLYLLAKNNTAARQSEMQKLKQVATGERRI</sequence>